<organism evidence="2 3">
    <name type="scientific">Reticulomyxa filosa</name>
    <dbReference type="NCBI Taxonomy" id="46433"/>
    <lineage>
        <taxon>Eukaryota</taxon>
        <taxon>Sar</taxon>
        <taxon>Rhizaria</taxon>
        <taxon>Retaria</taxon>
        <taxon>Foraminifera</taxon>
        <taxon>Monothalamids</taxon>
        <taxon>Reticulomyxidae</taxon>
        <taxon>Reticulomyxa</taxon>
    </lineage>
</organism>
<reference evidence="2 3" key="1">
    <citation type="journal article" date="2013" name="Curr. Biol.">
        <title>The Genome of the Foraminiferan Reticulomyxa filosa.</title>
        <authorList>
            <person name="Glockner G."/>
            <person name="Hulsmann N."/>
            <person name="Schleicher M."/>
            <person name="Noegel A.A."/>
            <person name="Eichinger L."/>
            <person name="Gallinger C."/>
            <person name="Pawlowski J."/>
            <person name="Sierra R."/>
            <person name="Euteneuer U."/>
            <person name="Pillet L."/>
            <person name="Moustafa A."/>
            <person name="Platzer M."/>
            <person name="Groth M."/>
            <person name="Szafranski K."/>
            <person name="Schliwa M."/>
        </authorList>
    </citation>
    <scope>NUCLEOTIDE SEQUENCE [LARGE SCALE GENOMIC DNA]</scope>
</reference>
<sequence>MVGTEPDETERIHAKWLRSPLFSKGREKHALEEKSEKDRDDSKEKDRKQQEKLGVDTIKDPTTPSSSQIRDNASPSWSPVVSHQGFLEDLATMKASSKAAEFARKMFGQLKREVTDSMGGKIVDQAIHFAIAAVLKHLGLVEIARKVASGSEA</sequence>
<name>X6M9B0_RETFI</name>
<proteinExistence type="predicted"/>
<protein>
    <submittedName>
        <fullName evidence="2">Uncharacterized protein</fullName>
    </submittedName>
</protein>
<evidence type="ECO:0000313" key="2">
    <source>
        <dbReference type="EMBL" id="ETO10236.1"/>
    </source>
</evidence>
<feature type="compositionally biased region" description="Basic and acidic residues" evidence="1">
    <location>
        <begin position="24"/>
        <end position="59"/>
    </location>
</feature>
<keyword evidence="3" id="KW-1185">Reference proteome</keyword>
<accession>X6M9B0</accession>
<dbReference type="Proteomes" id="UP000023152">
    <property type="component" value="Unassembled WGS sequence"/>
</dbReference>
<dbReference type="EMBL" id="ASPP01023580">
    <property type="protein sequence ID" value="ETO10236.1"/>
    <property type="molecule type" value="Genomic_DNA"/>
</dbReference>
<dbReference type="AlphaFoldDB" id="X6M9B0"/>
<feature type="region of interest" description="Disordered" evidence="1">
    <location>
        <begin position="1"/>
        <end position="80"/>
    </location>
</feature>
<comment type="caution">
    <text evidence="2">The sequence shown here is derived from an EMBL/GenBank/DDBJ whole genome shotgun (WGS) entry which is preliminary data.</text>
</comment>
<feature type="compositionally biased region" description="Polar residues" evidence="1">
    <location>
        <begin position="60"/>
        <end position="80"/>
    </location>
</feature>
<evidence type="ECO:0000256" key="1">
    <source>
        <dbReference type="SAM" id="MobiDB-lite"/>
    </source>
</evidence>
<feature type="non-terminal residue" evidence="2">
    <location>
        <position position="153"/>
    </location>
</feature>
<gene>
    <name evidence="2" type="ORF">RFI_27143</name>
</gene>
<evidence type="ECO:0000313" key="3">
    <source>
        <dbReference type="Proteomes" id="UP000023152"/>
    </source>
</evidence>